<keyword evidence="10" id="KW-0143">Chaperone</keyword>
<comment type="subcellular location">
    <subcellularLocation>
        <location evidence="10">Mitochondrion inner membrane</location>
        <topology evidence="10">Peripheral membrane protein</topology>
        <orientation evidence="10">Intermembrane side</orientation>
    </subcellularLocation>
</comment>
<comment type="subunit">
    <text evidence="10">Heterohexamer.</text>
</comment>
<protein>
    <recommendedName>
        <fullName evidence="10">Mitochondrial import inner membrane translocase subunit</fullName>
    </recommendedName>
</protein>
<dbReference type="Proteomes" id="UP000054107">
    <property type="component" value="Unassembled WGS sequence"/>
</dbReference>
<evidence type="ECO:0000256" key="7">
    <source>
        <dbReference type="ARBA" id="ARBA00023010"/>
    </source>
</evidence>
<feature type="domain" description="Tim10-like" evidence="11">
    <location>
        <begin position="20"/>
        <end position="82"/>
    </location>
</feature>
<dbReference type="EMBL" id="LN734204">
    <property type="protein sequence ID" value="CEP20038.1"/>
    <property type="molecule type" value="Genomic_DNA"/>
</dbReference>
<gene>
    <name evidence="12" type="primary">PARPA_14359.1 scaffold 50072</name>
</gene>
<dbReference type="GO" id="GO:0015031">
    <property type="term" value="P:protein transport"/>
    <property type="evidence" value="ECO:0007669"/>
    <property type="project" value="UniProtKB-KW"/>
</dbReference>
<evidence type="ECO:0000256" key="9">
    <source>
        <dbReference type="ARBA" id="ARBA00023157"/>
    </source>
</evidence>
<dbReference type="STRING" id="35722.A0A0B7NXE2"/>
<dbReference type="Gene3D" id="1.10.287.810">
    <property type="entry name" value="Mitochondrial import inner membrane translocase subunit tim13 like domains"/>
    <property type="match status" value="1"/>
</dbReference>
<keyword evidence="9 10" id="KW-1015">Disulfide bond</keyword>
<sequence>MSYFGKGAQQQQAINPQNIALAEQELEMVTDLFNRIVDSCQSKCVKLDAGSGDLSAQDQTCIDNCVAKFFETNSKVGEKMQKMGQ</sequence>
<evidence type="ECO:0000313" key="12">
    <source>
        <dbReference type="EMBL" id="CEP20038.1"/>
    </source>
</evidence>
<evidence type="ECO:0000256" key="1">
    <source>
        <dbReference type="ARBA" id="ARBA00006720"/>
    </source>
</evidence>
<dbReference type="InterPro" id="IPR004217">
    <property type="entry name" value="Tim10-like"/>
</dbReference>
<evidence type="ECO:0000256" key="3">
    <source>
        <dbReference type="ARBA" id="ARBA00022723"/>
    </source>
</evidence>
<name>A0A0B7NXE2_9FUNG</name>
<dbReference type="SUPFAM" id="SSF144122">
    <property type="entry name" value="Tim10-like"/>
    <property type="match status" value="1"/>
</dbReference>
<reference evidence="12 13" key="1">
    <citation type="submission" date="2014-09" db="EMBL/GenBank/DDBJ databases">
        <authorList>
            <person name="Ellenberger Sabrina"/>
        </authorList>
    </citation>
    <scope>NUCLEOTIDE SEQUENCE [LARGE SCALE GENOMIC DNA]</scope>
    <source>
        <strain evidence="12 13">CBS 412.66</strain>
    </source>
</reference>
<keyword evidence="2 10" id="KW-0813">Transport</keyword>
<organism evidence="12 13">
    <name type="scientific">Parasitella parasitica</name>
    <dbReference type="NCBI Taxonomy" id="35722"/>
    <lineage>
        <taxon>Eukaryota</taxon>
        <taxon>Fungi</taxon>
        <taxon>Fungi incertae sedis</taxon>
        <taxon>Mucoromycota</taxon>
        <taxon>Mucoromycotina</taxon>
        <taxon>Mucoromycetes</taxon>
        <taxon>Mucorales</taxon>
        <taxon>Mucorineae</taxon>
        <taxon>Mucoraceae</taxon>
        <taxon>Parasitella</taxon>
    </lineage>
</organism>
<accession>A0A0B7NXE2</accession>
<evidence type="ECO:0000256" key="2">
    <source>
        <dbReference type="ARBA" id="ARBA00022448"/>
    </source>
</evidence>
<evidence type="ECO:0000256" key="5">
    <source>
        <dbReference type="ARBA" id="ARBA00022833"/>
    </source>
</evidence>
<evidence type="ECO:0000256" key="8">
    <source>
        <dbReference type="ARBA" id="ARBA00023128"/>
    </source>
</evidence>
<keyword evidence="13" id="KW-1185">Reference proteome</keyword>
<evidence type="ECO:0000256" key="4">
    <source>
        <dbReference type="ARBA" id="ARBA00022792"/>
    </source>
</evidence>
<comment type="domain">
    <text evidence="10">The twin CX3C motif contains 4 conserved Cys residues that form 2 disulfide bonds in the mitochondrial intermembrane space.</text>
</comment>
<keyword evidence="3" id="KW-0479">Metal-binding</keyword>
<dbReference type="PANTHER" id="PTHR11038">
    <property type="entry name" value="MITOCHONDRIAL IMPORT INNER MEMBRANE TRANSLOCASE SUBUNIT TIM10"/>
    <property type="match status" value="1"/>
</dbReference>
<keyword evidence="7 10" id="KW-0811">Translocation</keyword>
<keyword evidence="5" id="KW-0862">Zinc</keyword>
<keyword evidence="6 10" id="KW-0653">Protein transport</keyword>
<evidence type="ECO:0000256" key="6">
    <source>
        <dbReference type="ARBA" id="ARBA00022927"/>
    </source>
</evidence>
<dbReference type="PANTHER" id="PTHR11038:SF16">
    <property type="entry name" value="MITOCHONDRIAL IMPORT INNER MEMBRANE TRANSLOCASE SUBUNIT TIM10"/>
    <property type="match status" value="1"/>
</dbReference>
<dbReference type="AlphaFoldDB" id="A0A0B7NXE2"/>
<proteinExistence type="inferred from homology"/>
<dbReference type="GO" id="GO:0045039">
    <property type="term" value="P:protein insertion into mitochondrial inner membrane"/>
    <property type="evidence" value="ECO:0007669"/>
    <property type="project" value="TreeGrafter"/>
</dbReference>
<dbReference type="Pfam" id="PF02953">
    <property type="entry name" value="zf-Tim10_DDP"/>
    <property type="match status" value="1"/>
</dbReference>
<comment type="similarity">
    <text evidence="1 10">Belongs to the small Tim family.</text>
</comment>
<evidence type="ECO:0000256" key="10">
    <source>
        <dbReference type="RuleBase" id="RU367043"/>
    </source>
</evidence>
<comment type="function">
    <text evidence="10">Mitochondrial intermembrane chaperone that participates in the import and insertion of some multi-pass transmembrane proteins into the mitochondrial inner membrane. Also required for the transfer of beta-barrel precursors from the TOM complex to the sorting and assembly machinery (SAM complex) of the outer membrane. Acts as a chaperone-like protein that protects the hydrophobic precursors from aggregation and guide them through the mitochondrial intermembrane space.</text>
</comment>
<keyword evidence="4 10" id="KW-0472">Membrane</keyword>
<dbReference type="OrthoDB" id="274922at2759"/>
<dbReference type="InterPro" id="IPR035427">
    <property type="entry name" value="Tim10-like_dom_sf"/>
</dbReference>
<evidence type="ECO:0000259" key="11">
    <source>
        <dbReference type="Pfam" id="PF02953"/>
    </source>
</evidence>
<evidence type="ECO:0000313" key="13">
    <source>
        <dbReference type="Proteomes" id="UP000054107"/>
    </source>
</evidence>
<keyword evidence="4 10" id="KW-0999">Mitochondrion inner membrane</keyword>
<dbReference type="GO" id="GO:0046872">
    <property type="term" value="F:metal ion binding"/>
    <property type="evidence" value="ECO:0007669"/>
    <property type="project" value="UniProtKB-KW"/>
</dbReference>
<keyword evidence="8 10" id="KW-0496">Mitochondrion</keyword>
<dbReference type="GO" id="GO:0005743">
    <property type="term" value="C:mitochondrial inner membrane"/>
    <property type="evidence" value="ECO:0007669"/>
    <property type="project" value="UniProtKB-SubCell"/>
</dbReference>